<reference evidence="3 4" key="1">
    <citation type="submission" date="2018-10" db="EMBL/GenBank/DDBJ databases">
        <title>Improved assembly of the deer mouse Peromyscus maniculatus genome.</title>
        <authorList>
            <person name="Lassance J.-M."/>
            <person name="Hoekstra H.E."/>
        </authorList>
    </citation>
    <scope>NUCLEOTIDE SEQUENCE [LARGE SCALE GENOMIC DNA]</scope>
</reference>
<dbReference type="FunFam" id="3.30.200.20:FF:000412">
    <property type="entry name" value="interleukin-1 receptor-associated kinase-like 2"/>
    <property type="match status" value="1"/>
</dbReference>
<sequence length="558" mass="60952">MACYIYQLPSRVLDDLCRNIDTLSEWDWMQFGKPVPESTSPPLPAFPEVVKPGPVAPSGRKLKDEPEKGQLVKPGSFLDSGATMAGAQRQASPQLPCKEDAPCSLKTDQPGISQSKDCSTSTSVPKQEKLLGLPGDRLFWSEADVIQATEDFDQSHRISEGTFADIYRGQRHGVAFAFKKLREMELSGSSPGSMDRFLQAEMQLCLRCCHPNVLPLLGFCAGRRCHSLIYPYMANGSLQDRLQVQGDSELLPWPQRASICSGLLLAVEYLHSLDIIHSNVKSANVLLDQHLSPKLAHPVAHPCPADKKTKYTVMKTHLFQASAAYLPENFIRVGQLTKQVDIFSCGIVLAEVLTGIPAMDKDRSPVYLKDLLLSEIPSSTASLHSRKTGLGKVVAKEICQKHVERRAGLLPEACAETWATAVCLCLRKRNASLEEQLRSQPSLPWSRVSEGTGLSSNTPEETDDVDNSSLSVSSSVMVASCTRVASSPLSGENGIAQPSTSGGLEADSSLEACTGPQPPHDAPETSWKIEINEAKRKLMENILLYKEEKLDSIELFGP</sequence>
<evidence type="ECO:0000313" key="4">
    <source>
        <dbReference type="Proteomes" id="UP000694547"/>
    </source>
</evidence>
<organism evidence="3 4">
    <name type="scientific">Peromyscus maniculatus bairdii</name>
    <name type="common">Prairie deer mouse</name>
    <dbReference type="NCBI Taxonomy" id="230844"/>
    <lineage>
        <taxon>Eukaryota</taxon>
        <taxon>Metazoa</taxon>
        <taxon>Chordata</taxon>
        <taxon>Craniata</taxon>
        <taxon>Vertebrata</taxon>
        <taxon>Euteleostomi</taxon>
        <taxon>Mammalia</taxon>
        <taxon>Eutheria</taxon>
        <taxon>Euarchontoglires</taxon>
        <taxon>Glires</taxon>
        <taxon>Rodentia</taxon>
        <taxon>Myomorpha</taxon>
        <taxon>Muroidea</taxon>
        <taxon>Cricetidae</taxon>
        <taxon>Neotominae</taxon>
        <taxon>Peromyscus</taxon>
    </lineage>
</organism>
<dbReference type="Gene3D" id="3.30.200.20">
    <property type="entry name" value="Phosphorylase Kinase, domain 1"/>
    <property type="match status" value="1"/>
</dbReference>
<feature type="compositionally biased region" description="Polar residues" evidence="1">
    <location>
        <begin position="488"/>
        <end position="502"/>
    </location>
</feature>
<dbReference type="SUPFAM" id="SSF56112">
    <property type="entry name" value="Protein kinase-like (PK-like)"/>
    <property type="match status" value="1"/>
</dbReference>
<proteinExistence type="predicted"/>
<dbReference type="PANTHER" id="PTHR24419">
    <property type="entry name" value="INTERLEUKIN-1 RECEPTOR-ASSOCIATED KINASE"/>
    <property type="match status" value="1"/>
</dbReference>
<feature type="region of interest" description="Disordered" evidence="1">
    <location>
        <begin position="436"/>
        <end position="470"/>
    </location>
</feature>
<protein>
    <submittedName>
        <fullName evidence="3">Interleukin-1 receptor-associated kinase 2</fullName>
    </submittedName>
</protein>
<feature type="region of interest" description="Disordered" evidence="1">
    <location>
        <begin position="35"/>
        <end position="99"/>
    </location>
</feature>
<dbReference type="GO" id="GO:0005634">
    <property type="term" value="C:nucleus"/>
    <property type="evidence" value="ECO:0007669"/>
    <property type="project" value="TreeGrafter"/>
</dbReference>
<dbReference type="GO" id="GO:0005737">
    <property type="term" value="C:cytoplasm"/>
    <property type="evidence" value="ECO:0007669"/>
    <property type="project" value="TreeGrafter"/>
</dbReference>
<feature type="region of interest" description="Disordered" evidence="1">
    <location>
        <begin position="488"/>
        <end position="526"/>
    </location>
</feature>
<evidence type="ECO:0000313" key="3">
    <source>
        <dbReference type="Ensembl" id="ENSPEMP00000011722.2"/>
    </source>
</evidence>
<dbReference type="InterPro" id="IPR011029">
    <property type="entry name" value="DEATH-like_dom_sf"/>
</dbReference>
<dbReference type="GO" id="GO:0070498">
    <property type="term" value="P:interleukin-1-mediated signaling pathway"/>
    <property type="evidence" value="ECO:0007669"/>
    <property type="project" value="TreeGrafter"/>
</dbReference>
<dbReference type="PROSITE" id="PS50011">
    <property type="entry name" value="PROTEIN_KINASE_DOM"/>
    <property type="match status" value="1"/>
</dbReference>
<evidence type="ECO:0000256" key="1">
    <source>
        <dbReference type="SAM" id="MobiDB-lite"/>
    </source>
</evidence>
<dbReference type="Pfam" id="PF00069">
    <property type="entry name" value="Pkinase"/>
    <property type="match status" value="1"/>
</dbReference>
<dbReference type="Ensembl" id="ENSPEMT00000015912.2">
    <property type="protein sequence ID" value="ENSPEMP00000011722.2"/>
    <property type="gene ID" value="ENSPEMG00000012267.2"/>
</dbReference>
<dbReference type="GO" id="GO:0004672">
    <property type="term" value="F:protein kinase activity"/>
    <property type="evidence" value="ECO:0007669"/>
    <property type="project" value="InterPro"/>
</dbReference>
<feature type="domain" description="Protein kinase" evidence="2">
    <location>
        <begin position="152"/>
        <end position="419"/>
    </location>
</feature>
<dbReference type="InterPro" id="IPR000719">
    <property type="entry name" value="Prot_kinase_dom"/>
</dbReference>
<dbReference type="GO" id="GO:0005524">
    <property type="term" value="F:ATP binding"/>
    <property type="evidence" value="ECO:0007669"/>
    <property type="project" value="InterPro"/>
</dbReference>
<feature type="compositionally biased region" description="Basic and acidic residues" evidence="1">
    <location>
        <begin position="61"/>
        <end position="70"/>
    </location>
</feature>
<accession>A0A8C8THV4</accession>
<dbReference type="GO" id="GO:0071222">
    <property type="term" value="P:cellular response to lipopolysaccharide"/>
    <property type="evidence" value="ECO:0007669"/>
    <property type="project" value="TreeGrafter"/>
</dbReference>
<dbReference type="FunFam" id="1.10.510.10:FF:000586">
    <property type="entry name" value="Interleukin-1 receptor-associated kinase-like 2"/>
    <property type="match status" value="1"/>
</dbReference>
<evidence type="ECO:0000259" key="2">
    <source>
        <dbReference type="PROSITE" id="PS50011"/>
    </source>
</evidence>
<dbReference type="AlphaFoldDB" id="A0A8C8THV4"/>
<name>A0A8C8THV4_PERMB</name>
<dbReference type="GeneTree" id="ENSGT00940000159835"/>
<dbReference type="GO" id="GO:0008063">
    <property type="term" value="P:Toll signaling pathway"/>
    <property type="evidence" value="ECO:0007669"/>
    <property type="project" value="TreeGrafter"/>
</dbReference>
<dbReference type="GO" id="GO:0005886">
    <property type="term" value="C:plasma membrane"/>
    <property type="evidence" value="ECO:0007669"/>
    <property type="project" value="TreeGrafter"/>
</dbReference>
<dbReference type="InterPro" id="IPR011009">
    <property type="entry name" value="Kinase-like_dom_sf"/>
</dbReference>
<dbReference type="GO" id="GO:0035556">
    <property type="term" value="P:intracellular signal transduction"/>
    <property type="evidence" value="ECO:0007669"/>
    <property type="project" value="TreeGrafter"/>
</dbReference>
<reference evidence="3" key="3">
    <citation type="submission" date="2025-09" db="UniProtKB">
        <authorList>
            <consortium name="Ensembl"/>
        </authorList>
    </citation>
    <scope>IDENTIFICATION</scope>
</reference>
<keyword evidence="4" id="KW-1185">Reference proteome</keyword>
<reference evidence="3" key="2">
    <citation type="submission" date="2025-08" db="UniProtKB">
        <authorList>
            <consortium name="Ensembl"/>
        </authorList>
    </citation>
    <scope>IDENTIFICATION</scope>
</reference>
<gene>
    <name evidence="3" type="primary">Irak2</name>
</gene>
<dbReference type="PANTHER" id="PTHR24419:SF2">
    <property type="entry name" value="INTERLEUKIN-1 RECEPTOR-ASSOCIATED KINASE-LIKE 2"/>
    <property type="match status" value="1"/>
</dbReference>
<dbReference type="Proteomes" id="UP000694547">
    <property type="component" value="Chromosome 3"/>
</dbReference>
<dbReference type="Gene3D" id="1.10.533.10">
    <property type="entry name" value="Death Domain, Fas"/>
    <property type="match status" value="1"/>
</dbReference>
<dbReference type="Gene3D" id="1.10.510.10">
    <property type="entry name" value="Transferase(Phosphotransferase) domain 1"/>
    <property type="match status" value="1"/>
</dbReference>